<dbReference type="GO" id="GO:0003676">
    <property type="term" value="F:nucleic acid binding"/>
    <property type="evidence" value="ECO:0007669"/>
    <property type="project" value="InterPro"/>
</dbReference>
<feature type="domain" description="Integrase catalytic" evidence="1">
    <location>
        <begin position="68"/>
        <end position="189"/>
    </location>
</feature>
<dbReference type="SUPFAM" id="SSF53098">
    <property type="entry name" value="Ribonuclease H-like"/>
    <property type="match status" value="1"/>
</dbReference>
<dbReference type="InterPro" id="IPR012337">
    <property type="entry name" value="RNaseH-like_sf"/>
</dbReference>
<dbReference type="GO" id="GO:0015074">
    <property type="term" value="P:DNA integration"/>
    <property type="evidence" value="ECO:0007669"/>
    <property type="project" value="InterPro"/>
</dbReference>
<accession>A0A5S6QNW2</accession>
<dbReference type="PROSITE" id="PS50994">
    <property type="entry name" value="INTEGRASE"/>
    <property type="match status" value="1"/>
</dbReference>
<dbReference type="InterPro" id="IPR036397">
    <property type="entry name" value="RNaseH_sf"/>
</dbReference>
<dbReference type="PANTHER" id="PTHR37984:SF5">
    <property type="entry name" value="PROTEIN NYNRIN-LIKE"/>
    <property type="match status" value="1"/>
</dbReference>
<keyword evidence="2" id="KW-1185">Reference proteome</keyword>
<dbReference type="Gene3D" id="3.30.420.10">
    <property type="entry name" value="Ribonuclease H-like superfamily/Ribonuclease H"/>
    <property type="match status" value="1"/>
</dbReference>
<reference evidence="3" key="1">
    <citation type="submission" date="2019-12" db="UniProtKB">
        <authorList>
            <consortium name="WormBaseParasite"/>
        </authorList>
    </citation>
    <scope>IDENTIFICATION</scope>
</reference>
<sequence length="251" mass="28324">MASFATDPASICAAVDLSDIKSLISRTHHETGHPGINRTLYFARQLNPLVTRRQLQDIVASCDACRSIDPAPVRWEKGTLEVQEVWHRLAIDITHCNGRPYLTLIDCGPSRLAIWRPLKLQSSGEITQQLEDIFLEHGAPAELLADNDTAFRSNLFKQFIIWWGTRIRFRCAYVPSGNGIIERCHRSVKVIAARQGCPVSEAVYLYNSMPRDDHSASSSSFDAAYRYHVRLRLVEQPPEERTPGEQQLRGG</sequence>
<dbReference type="InterPro" id="IPR001584">
    <property type="entry name" value="Integrase_cat-core"/>
</dbReference>
<dbReference type="WBParaSite" id="TMUE_2000009041.1">
    <property type="protein sequence ID" value="TMUE_2000009041.1"/>
    <property type="gene ID" value="WBGene00300498"/>
</dbReference>
<dbReference type="InterPro" id="IPR050951">
    <property type="entry name" value="Retrovirus_Pol_polyprotein"/>
</dbReference>
<dbReference type="STRING" id="70415.A0A5S6QNW2"/>
<evidence type="ECO:0000313" key="3">
    <source>
        <dbReference type="WBParaSite" id="TMUE_2000009041.1"/>
    </source>
</evidence>
<name>A0A5S6QNW2_TRIMR</name>
<evidence type="ECO:0000259" key="1">
    <source>
        <dbReference type="PROSITE" id="PS50994"/>
    </source>
</evidence>
<evidence type="ECO:0000313" key="2">
    <source>
        <dbReference type="Proteomes" id="UP000046395"/>
    </source>
</evidence>
<dbReference type="Proteomes" id="UP000046395">
    <property type="component" value="Unassembled WGS sequence"/>
</dbReference>
<organism evidence="2 3">
    <name type="scientific">Trichuris muris</name>
    <name type="common">Mouse whipworm</name>
    <dbReference type="NCBI Taxonomy" id="70415"/>
    <lineage>
        <taxon>Eukaryota</taxon>
        <taxon>Metazoa</taxon>
        <taxon>Ecdysozoa</taxon>
        <taxon>Nematoda</taxon>
        <taxon>Enoplea</taxon>
        <taxon>Dorylaimia</taxon>
        <taxon>Trichinellida</taxon>
        <taxon>Trichuridae</taxon>
        <taxon>Trichuris</taxon>
    </lineage>
</organism>
<dbReference type="PANTHER" id="PTHR37984">
    <property type="entry name" value="PROTEIN CBG26694"/>
    <property type="match status" value="1"/>
</dbReference>
<proteinExistence type="predicted"/>
<dbReference type="AlphaFoldDB" id="A0A5S6QNW2"/>
<protein>
    <submittedName>
        <fullName evidence="3">Integrase catalytic domain-containing protein</fullName>
    </submittedName>
</protein>